<dbReference type="Gene3D" id="4.10.60.10">
    <property type="entry name" value="Zinc finger, CCHC-type"/>
    <property type="match status" value="1"/>
</dbReference>
<evidence type="ECO:0000259" key="3">
    <source>
        <dbReference type="PROSITE" id="PS50158"/>
    </source>
</evidence>
<feature type="domain" description="CCHC-type" evidence="3">
    <location>
        <begin position="69"/>
        <end position="84"/>
    </location>
</feature>
<keyword evidence="1" id="KW-0863">Zinc-finger</keyword>
<keyword evidence="1" id="KW-0862">Zinc</keyword>
<dbReference type="EMBL" id="BQNB010010759">
    <property type="protein sequence ID" value="GJS81599.1"/>
    <property type="molecule type" value="Genomic_DNA"/>
</dbReference>
<dbReference type="SMART" id="SM00343">
    <property type="entry name" value="ZnF_C2HC"/>
    <property type="match status" value="1"/>
</dbReference>
<dbReference type="Proteomes" id="UP001151760">
    <property type="component" value="Unassembled WGS sequence"/>
</dbReference>
<name>A0ABQ4YUV2_9ASTR</name>
<dbReference type="PROSITE" id="PS50158">
    <property type="entry name" value="ZF_CCHC"/>
    <property type="match status" value="1"/>
</dbReference>
<protein>
    <submittedName>
        <fullName evidence="4">Retrovirus-related pol polyprotein from transposon TNT 1-94</fullName>
    </submittedName>
</protein>
<comment type="caution">
    <text evidence="4">The sequence shown here is derived from an EMBL/GenBank/DDBJ whole genome shotgun (WGS) entry which is preliminary data.</text>
</comment>
<reference evidence="4" key="1">
    <citation type="journal article" date="2022" name="Int. J. Mol. Sci.">
        <title>Draft Genome of Tanacetum Coccineum: Genomic Comparison of Closely Related Tanacetum-Family Plants.</title>
        <authorList>
            <person name="Yamashiro T."/>
            <person name="Shiraishi A."/>
            <person name="Nakayama K."/>
            <person name="Satake H."/>
        </authorList>
    </citation>
    <scope>NUCLEOTIDE SEQUENCE</scope>
</reference>
<dbReference type="SUPFAM" id="SSF57756">
    <property type="entry name" value="Retrovirus zinc finger-like domains"/>
    <property type="match status" value="1"/>
</dbReference>
<dbReference type="Pfam" id="PF00098">
    <property type="entry name" value="zf-CCHC"/>
    <property type="match status" value="1"/>
</dbReference>
<evidence type="ECO:0000256" key="1">
    <source>
        <dbReference type="PROSITE-ProRule" id="PRU00047"/>
    </source>
</evidence>
<evidence type="ECO:0000313" key="4">
    <source>
        <dbReference type="EMBL" id="GJS81599.1"/>
    </source>
</evidence>
<evidence type="ECO:0000256" key="2">
    <source>
        <dbReference type="SAM" id="MobiDB-lite"/>
    </source>
</evidence>
<feature type="region of interest" description="Disordered" evidence="2">
    <location>
        <begin position="1"/>
        <end position="21"/>
    </location>
</feature>
<reference evidence="4" key="2">
    <citation type="submission" date="2022-01" db="EMBL/GenBank/DDBJ databases">
        <authorList>
            <person name="Yamashiro T."/>
            <person name="Shiraishi A."/>
            <person name="Satake H."/>
            <person name="Nakayama K."/>
        </authorList>
    </citation>
    <scope>NUCLEOTIDE SEQUENCE</scope>
</reference>
<organism evidence="4 5">
    <name type="scientific">Tanacetum coccineum</name>
    <dbReference type="NCBI Taxonomy" id="301880"/>
    <lineage>
        <taxon>Eukaryota</taxon>
        <taxon>Viridiplantae</taxon>
        <taxon>Streptophyta</taxon>
        <taxon>Embryophyta</taxon>
        <taxon>Tracheophyta</taxon>
        <taxon>Spermatophyta</taxon>
        <taxon>Magnoliopsida</taxon>
        <taxon>eudicotyledons</taxon>
        <taxon>Gunneridae</taxon>
        <taxon>Pentapetalae</taxon>
        <taxon>asterids</taxon>
        <taxon>campanulids</taxon>
        <taxon>Asterales</taxon>
        <taxon>Asteraceae</taxon>
        <taxon>Asteroideae</taxon>
        <taxon>Anthemideae</taxon>
        <taxon>Anthemidinae</taxon>
        <taxon>Tanacetum</taxon>
    </lineage>
</organism>
<dbReference type="InterPro" id="IPR036875">
    <property type="entry name" value="Znf_CCHC_sf"/>
</dbReference>
<gene>
    <name evidence="4" type="ORF">Tco_0748140</name>
</gene>
<keyword evidence="5" id="KW-1185">Reference proteome</keyword>
<accession>A0ABQ4YUV2</accession>
<proteinExistence type="predicted"/>
<evidence type="ECO:0000313" key="5">
    <source>
        <dbReference type="Proteomes" id="UP001151760"/>
    </source>
</evidence>
<keyword evidence="1" id="KW-0479">Metal-binding</keyword>
<dbReference type="InterPro" id="IPR001878">
    <property type="entry name" value="Znf_CCHC"/>
</dbReference>
<sequence>MHDRTDFESWQQTHHLSAEEKERYKADIRATNILLFKRNNARGNVVAGNAGGQNRDGNVNLGQAKPIMCYNCKGIGHIARECPQPKRPQDSDYFKDKMLLMHAHENGAVLDEEQLLFLLREQVIQLMKMWMIWHSMVTMSLKLINACNRL</sequence>